<dbReference type="RefSeq" id="WP_042845237.1">
    <property type="nucleotide sequence ID" value="NZ_ABEXNG020000080.1"/>
</dbReference>
<name>A0A1J0E9X0_PRORE</name>
<dbReference type="OrthoDB" id="1631120at2"/>
<keyword evidence="1" id="KW-0812">Transmembrane</keyword>
<feature type="domain" description="Chlorhexidine efflux transporter" evidence="2">
    <location>
        <begin position="6"/>
        <end position="67"/>
    </location>
</feature>
<feature type="transmembrane region" description="Helical" evidence="1">
    <location>
        <begin position="39"/>
        <end position="59"/>
    </location>
</feature>
<dbReference type="Pfam" id="PF05232">
    <property type="entry name" value="BTP"/>
    <property type="match status" value="2"/>
</dbReference>
<sequence>MSKQTKTLTERIFHAVSFEIIAIAITAPVSAWILGRSIFQMGTVAIILSTLAMLLNLFYNMLFDLYWPLSKGLRPTKVRIAHAVGFELSFVILGLPILAVLLKMTLWDAFLLEIGFFAFFLFYTYAFNLLYDILRDRWFTNQENQSNSIKPAIKRT</sequence>
<dbReference type="InterPro" id="IPR007896">
    <property type="entry name" value="BTP_bacteria"/>
</dbReference>
<accession>A0A1J0E9X0</accession>
<dbReference type="NCBIfam" id="NF033665">
    <property type="entry name" value="PACE_efflu_PCE"/>
    <property type="match status" value="1"/>
</dbReference>
<evidence type="ECO:0000259" key="2">
    <source>
        <dbReference type="Pfam" id="PF05232"/>
    </source>
</evidence>
<dbReference type="EMBL" id="SHDO01000020">
    <property type="protein sequence ID" value="MBX6981813.1"/>
    <property type="molecule type" value="Genomic_DNA"/>
</dbReference>
<proteinExistence type="predicted"/>
<gene>
    <name evidence="3" type="ORF">EX242_16350</name>
</gene>
<dbReference type="AlphaFoldDB" id="A0A1J0E9X0"/>
<keyword evidence="1" id="KW-1133">Transmembrane helix</keyword>
<feature type="transmembrane region" description="Helical" evidence="1">
    <location>
        <begin position="12"/>
        <end position="33"/>
    </location>
</feature>
<protein>
    <submittedName>
        <fullName evidence="3">Multidrug/biocide efflux PACE transporter</fullName>
    </submittedName>
</protein>
<organism evidence="3 4">
    <name type="scientific">Providencia rettgeri</name>
    <dbReference type="NCBI Taxonomy" id="587"/>
    <lineage>
        <taxon>Bacteria</taxon>
        <taxon>Pseudomonadati</taxon>
        <taxon>Pseudomonadota</taxon>
        <taxon>Gammaproteobacteria</taxon>
        <taxon>Enterobacterales</taxon>
        <taxon>Morganellaceae</taxon>
        <taxon>Providencia</taxon>
    </lineage>
</organism>
<keyword evidence="1" id="KW-0472">Membrane</keyword>
<evidence type="ECO:0000313" key="3">
    <source>
        <dbReference type="EMBL" id="MBX6981813.1"/>
    </source>
</evidence>
<dbReference type="InterPro" id="IPR058208">
    <property type="entry name" value="PACE"/>
</dbReference>
<dbReference type="Proteomes" id="UP000824410">
    <property type="component" value="Unassembled WGS sequence"/>
</dbReference>
<evidence type="ECO:0000256" key="1">
    <source>
        <dbReference type="SAM" id="Phobius"/>
    </source>
</evidence>
<dbReference type="NCBIfam" id="NF033664">
    <property type="entry name" value="PACE_transport"/>
    <property type="match status" value="1"/>
</dbReference>
<feature type="domain" description="Chlorhexidine efflux transporter" evidence="2">
    <location>
        <begin position="74"/>
        <end position="136"/>
    </location>
</feature>
<reference evidence="3" key="1">
    <citation type="submission" date="2019-02" db="EMBL/GenBank/DDBJ databases">
        <title>Genomic characterization of isolates from hospital effluents in KZN, South Africa.</title>
        <authorList>
            <person name="Ntshobeni N."/>
            <person name="Allam M."/>
            <person name="Ismail A."/>
            <person name="Amoako D."/>
            <person name="Essack S."/>
            <person name="Chenia H."/>
        </authorList>
    </citation>
    <scope>NUCLEOTIDE SEQUENCE</scope>
    <source>
        <strain evidence="3">AFE97_S1</strain>
    </source>
</reference>
<dbReference type="KEGG" id="prg:RB151_031400"/>
<feature type="transmembrane region" description="Helical" evidence="1">
    <location>
        <begin position="114"/>
        <end position="134"/>
    </location>
</feature>
<evidence type="ECO:0000313" key="4">
    <source>
        <dbReference type="Proteomes" id="UP000824410"/>
    </source>
</evidence>
<comment type="caution">
    <text evidence="3">The sequence shown here is derived from an EMBL/GenBank/DDBJ whole genome shotgun (WGS) entry which is preliminary data.</text>
</comment>
<feature type="transmembrane region" description="Helical" evidence="1">
    <location>
        <begin position="80"/>
        <end position="102"/>
    </location>
</feature>